<dbReference type="InterPro" id="IPR011037">
    <property type="entry name" value="Pyrv_Knase-like_insert_dom_sf"/>
</dbReference>
<dbReference type="EMBL" id="JBBMRA010000001">
    <property type="protein sequence ID" value="MEM5535266.1"/>
    <property type="molecule type" value="Genomic_DNA"/>
</dbReference>
<name>A0ABU9TNG8_9GAMM</name>
<dbReference type="Proteomes" id="UP001449225">
    <property type="component" value="Unassembled WGS sequence"/>
</dbReference>
<sequence length="169" mass="18632">MSLHRLFLRYAITLPSGTLKWIGVRPEKKQPLIALDKVMAIKHKGLEGDHRCIKTPDSARQVTLISEEFIQQIAHYCNKSSIAPALLRRNLVVSGINLNALRYQQFRIGDAIFEASALCHPCSRMEAVLGHGGVSAMLGHGGLCCKIIKSGEIKLGDSVDVLNTQQDLF</sequence>
<dbReference type="InterPro" id="IPR052716">
    <property type="entry name" value="MOSC_domain"/>
</dbReference>
<protein>
    <submittedName>
        <fullName evidence="2">MOSC domain-containing protein</fullName>
    </submittedName>
</protein>
<dbReference type="SUPFAM" id="SSF50800">
    <property type="entry name" value="PK beta-barrel domain-like"/>
    <property type="match status" value="1"/>
</dbReference>
<evidence type="ECO:0000313" key="2">
    <source>
        <dbReference type="EMBL" id="MEM5535266.1"/>
    </source>
</evidence>
<evidence type="ECO:0000259" key="1">
    <source>
        <dbReference type="PROSITE" id="PS51340"/>
    </source>
</evidence>
<reference evidence="2 3" key="1">
    <citation type="submission" date="2024-03" db="EMBL/GenBank/DDBJ databases">
        <title>Community enrichment and isolation of bacterial strains for fucoidan degradation.</title>
        <authorList>
            <person name="Sichert A."/>
        </authorList>
    </citation>
    <scope>NUCLEOTIDE SEQUENCE [LARGE SCALE GENOMIC DNA]</scope>
    <source>
        <strain evidence="2 3">AS76</strain>
    </source>
</reference>
<dbReference type="Pfam" id="PF03473">
    <property type="entry name" value="MOSC"/>
    <property type="match status" value="1"/>
</dbReference>
<dbReference type="PANTHER" id="PTHR36930:SF1">
    <property type="entry name" value="MOSC DOMAIN-CONTAINING PROTEIN"/>
    <property type="match status" value="1"/>
</dbReference>
<dbReference type="RefSeq" id="WP_342853621.1">
    <property type="nucleotide sequence ID" value="NZ_JBBMRA010000001.1"/>
</dbReference>
<dbReference type="PROSITE" id="PS51340">
    <property type="entry name" value="MOSC"/>
    <property type="match status" value="1"/>
</dbReference>
<gene>
    <name evidence="2" type="ORF">WNY58_02565</name>
</gene>
<keyword evidence="3" id="KW-1185">Reference proteome</keyword>
<dbReference type="PANTHER" id="PTHR36930">
    <property type="entry name" value="METAL-SULFUR CLUSTER BIOSYNTHESIS PROTEINS YUAD-RELATED"/>
    <property type="match status" value="1"/>
</dbReference>
<proteinExistence type="predicted"/>
<comment type="caution">
    <text evidence="2">The sequence shown here is derived from an EMBL/GenBank/DDBJ whole genome shotgun (WGS) entry which is preliminary data.</text>
</comment>
<dbReference type="Gene3D" id="2.40.33.20">
    <property type="entry name" value="PK beta-barrel domain-like"/>
    <property type="match status" value="1"/>
</dbReference>
<feature type="domain" description="MOSC" evidence="1">
    <location>
        <begin position="33"/>
        <end position="162"/>
    </location>
</feature>
<evidence type="ECO:0000313" key="3">
    <source>
        <dbReference type="Proteomes" id="UP001449225"/>
    </source>
</evidence>
<organism evidence="2 3">
    <name type="scientific">Neptuniibacter pectenicola</name>
    <dbReference type="NCBI Taxonomy" id="1806669"/>
    <lineage>
        <taxon>Bacteria</taxon>
        <taxon>Pseudomonadati</taxon>
        <taxon>Pseudomonadota</taxon>
        <taxon>Gammaproteobacteria</taxon>
        <taxon>Oceanospirillales</taxon>
        <taxon>Oceanospirillaceae</taxon>
        <taxon>Neptuniibacter</taxon>
    </lineage>
</organism>
<dbReference type="InterPro" id="IPR005302">
    <property type="entry name" value="MoCF_Sase_C"/>
</dbReference>
<accession>A0ABU9TNG8</accession>